<dbReference type="Gene3D" id="3.90.580.10">
    <property type="entry name" value="Zinc finger, CHC2-type domain"/>
    <property type="match status" value="1"/>
</dbReference>
<name>A0A078L2N4_9GAMM</name>
<dbReference type="SUPFAM" id="SSF57783">
    <property type="entry name" value="Zinc beta-ribbon"/>
    <property type="match status" value="1"/>
</dbReference>
<evidence type="ECO:0000256" key="5">
    <source>
        <dbReference type="ARBA" id="ARBA00022705"/>
    </source>
</evidence>
<dbReference type="eggNOG" id="COG0507">
    <property type="taxonomic scope" value="Bacteria"/>
</dbReference>
<dbReference type="GO" id="GO:1990077">
    <property type="term" value="C:primosome complex"/>
    <property type="evidence" value="ECO:0007669"/>
    <property type="project" value="UniProtKB-KW"/>
</dbReference>
<dbReference type="GO" id="GO:0006269">
    <property type="term" value="P:DNA replication, synthesis of primer"/>
    <property type="evidence" value="ECO:0007669"/>
    <property type="project" value="UniProtKB-KW"/>
</dbReference>
<dbReference type="Pfam" id="PF08751">
    <property type="entry name" value="TrwC"/>
    <property type="match status" value="1"/>
</dbReference>
<dbReference type="InterPro" id="IPR014862">
    <property type="entry name" value="TrwC"/>
</dbReference>
<dbReference type="InterPro" id="IPR055570">
    <property type="entry name" value="DUF7146"/>
</dbReference>
<keyword evidence="5" id="KW-0235">DNA replication</keyword>
<feature type="domain" description="Toprim" evidence="8">
    <location>
        <begin position="1773"/>
        <end position="1859"/>
    </location>
</feature>
<dbReference type="NCBIfam" id="TIGR02686">
    <property type="entry name" value="relax_trwC"/>
    <property type="match status" value="1"/>
</dbReference>
<feature type="coiled-coil region" evidence="7">
    <location>
        <begin position="1420"/>
        <end position="1464"/>
    </location>
</feature>
<dbReference type="InterPro" id="IPR027417">
    <property type="entry name" value="P-loop_NTPase"/>
</dbReference>
<dbReference type="PROSITE" id="PS50880">
    <property type="entry name" value="TOPRIM"/>
    <property type="match status" value="1"/>
</dbReference>
<dbReference type="Pfam" id="PF13362">
    <property type="entry name" value="Toprim_3"/>
    <property type="match status" value="1"/>
</dbReference>
<evidence type="ECO:0000313" key="9">
    <source>
        <dbReference type="EMBL" id="CDZ79416.1"/>
    </source>
</evidence>
<organism evidence="9 10">
    <name type="scientific">Legionella massiliensis</name>
    <dbReference type="NCBI Taxonomy" id="1034943"/>
    <lineage>
        <taxon>Bacteria</taxon>
        <taxon>Pseudomonadati</taxon>
        <taxon>Pseudomonadota</taxon>
        <taxon>Gammaproteobacteria</taxon>
        <taxon>Legionellales</taxon>
        <taxon>Legionellaceae</taxon>
        <taxon>Legionella</taxon>
    </lineage>
</organism>
<sequence>MLSIQPLKSASGSANYYLNVVNYYANDSKSIRWLGEGAKALSLHNQLVEKEQMLALLEGRLPDGSQLGRIDKDGIHHRPGFDMTVSAPKSFSILLESGADSRLAEVLDKAVEWFVAEMEQEFAEARLMVNGEIEYVATKNFVVASFRQPNSRANDPQSHVHLVVMNMTQCKDGKWRSLASDMSAERGVVEQIMKNHIYGGLKFRNKLANLTKELGYTLETTGEGLWEIKGVPKDLLTHFSKRREDIELYMEEHGLHGARAASKATQRTKMDKEIVDFAAWKADILTACKSLGFDALQFVAQTKEPKPLFARIKETVVHQFFDKEKFQTIKGKEAVTLAIESVSQLHAVFSPQKIKEHALKHLIASDWVVDERYINQAIDYHIREQTLYCARHPVTQKPLLTTPWQLQLESDTLSRMEQGKSAIHPIASAFQVTSFITNKEAELHLSLSPSQKKAMHGFLTSNDRFMAIQGYAGTGKTTMLKLTRELAESKGYQLRGITAGSSAACELQLKGGLNASTFARELIRLKKNGDDLTRTVFVVDEASMLSNPQGHKIMQLIDEAKSQLKIIGDRAQLPSPSSGRWFSLIQDYGINTVEMTDNLRQEEGLLKESAIHASRGEIYDAVEKLTVVKEYESYQERIEDLANTWLNLSPLERKETLCFAPTHKNRKDITEIIRQRLKEEGVLTGNTHYQSILISRPITSIELRNSIYYAPGEVLRFNMSIPRYNIKTGDYLTVQDISSKNKKANTLSLSRDNGRSITLPLSALPKFNPSEKDLERPIEVYREGRIEIQVGDTIQWKRNDQSKAIHNSDIATVKAISNDEVLIINKNNQELVLKHRDSVLKHLDHGYVLTTYGAQGKDSKRGIGLIESLNRFAATIENFYVEVTRAVEEMIVVTDDKNHLVKAITTRDSEKGSSIEAIDSTTLKRHAMQHNPTELALQQVIAKKQVREAQWMQMEQNIASYNEAHLGTNQLAAPILAYKIVTDKVCYRLAQARLSHGYKSYRRDALALQTAKLSTSLTDAEKKHFNHVKQYVCLAERVVKETQRLVQLRDVKNDKGMNQKALQKDYNALNQLAFTIAADLKSHKEWLTHFSIGEANRLGLPQHHIETENQKAYTRLERLCKRASQFQMRQKVLDYIKSDAEQKPFLAQQIKRDSKLAHRFIMDWAKTEGQTADTLWKAIHTDARTQSDRLFRQGLSSEGKKAFDQIKALKTLQLELRTSWQTALNVAGKTDGQKIAPQTQQLLILKNKVSAELIKAPALMDVASYFKLDLDRLKKHSTQHHYRETVYQFQSSTSHFKKRLQCARLIKENVQGHYPYLVEANMDKRLLAKYLRVVERAERLEELKDGEKDDYKKVLHYKKANHEAKRHWKAHYALSPLERKANAQLTQSASQQSGIRDALAYSLRDSPWLDTHLNLERIDRDKINQQAKNHETKRQQIQAINLLASKLIQQYATLENQNNAAHIKAWKTNWTQLTEELNRIQGNSSFKEALKGHESLLKQVKQFDATYKERYQLEEPTRPPTQQLKNPTLRKIKSETPFLDAQTINEALMVNPITSYTAIFGEPNSLSAKEMRYSGGLLVALKGRKQGLWYDFGEGQGGTPIDAIMSSRGMNFKDALQVAADLAGIAPNKSTITFITPRFNALIQKDEQQLIENKQASAKSIWEGSLPIQGTLAETYLKTHRGIEQCTQLNVRFWPKGAKWINCDEEGILVEKTNQIPALIVPAQDANHQLTGVQRIYLDAQTGGKNRFMDNPKLSKGVIEGSAAILQKGMKGATVYLCEGPETAASIAEAFPTATVIASLGISNIKNMAPLIQQAQGKEVIIAGDHDGDQSKTSLIAQEAHEALKRDGMDVKIVFPEPIKTLTKTDWNDVLIHKGKESIKVQLSKIITVNKTSLLDINSTITADKSPALREPVKSDLPIKNETLFKNEIDRSLQRIKEMEIEL</sequence>
<dbReference type="InterPro" id="IPR014129">
    <property type="entry name" value="Conjug_relaxase_TraI"/>
</dbReference>
<dbReference type="eggNOG" id="COG0358">
    <property type="taxonomic scope" value="Bacteria"/>
</dbReference>
<dbReference type="GO" id="GO:0000428">
    <property type="term" value="C:DNA-directed RNA polymerase complex"/>
    <property type="evidence" value="ECO:0007669"/>
    <property type="project" value="UniProtKB-KW"/>
</dbReference>
<dbReference type="GO" id="GO:0016779">
    <property type="term" value="F:nucleotidyltransferase activity"/>
    <property type="evidence" value="ECO:0007669"/>
    <property type="project" value="UniProtKB-KW"/>
</dbReference>
<dbReference type="Gene3D" id="3.40.1360.10">
    <property type="match status" value="1"/>
</dbReference>
<dbReference type="NCBIfam" id="TIGR02760">
    <property type="entry name" value="TraI_TIGR"/>
    <property type="match status" value="1"/>
</dbReference>
<dbReference type="Proteomes" id="UP000044071">
    <property type="component" value="Unassembled WGS sequence"/>
</dbReference>
<dbReference type="RefSeq" id="WP_052403383.1">
    <property type="nucleotide sequence ID" value="NZ_CCVW01000005.1"/>
</dbReference>
<dbReference type="GO" id="GO:0008270">
    <property type="term" value="F:zinc ion binding"/>
    <property type="evidence" value="ECO:0007669"/>
    <property type="project" value="InterPro"/>
</dbReference>
<keyword evidence="2" id="KW-0639">Primosome</keyword>
<reference evidence="9 10" key="1">
    <citation type="submission" date="2014-06" db="EMBL/GenBank/DDBJ databases">
        <authorList>
            <person name="Urmite Genomes Urmite Genomes"/>
        </authorList>
    </citation>
    <scope>NUCLEOTIDE SEQUENCE [LARGE SCALE GENOMIC DNA]</scope>
</reference>
<dbReference type="SUPFAM" id="SSF52540">
    <property type="entry name" value="P-loop containing nucleoside triphosphate hydrolases"/>
    <property type="match status" value="2"/>
</dbReference>
<keyword evidence="3" id="KW-0808">Transferase</keyword>
<protein>
    <submittedName>
        <fullName evidence="9">Multifunctional conjugation protein TraI</fullName>
    </submittedName>
</protein>
<evidence type="ECO:0000259" key="8">
    <source>
        <dbReference type="PROSITE" id="PS50880"/>
    </source>
</evidence>
<keyword evidence="1" id="KW-0240">DNA-directed RNA polymerase</keyword>
<dbReference type="OrthoDB" id="1634048at2"/>
<dbReference type="GO" id="GO:0003677">
    <property type="term" value="F:DNA binding"/>
    <property type="evidence" value="ECO:0007669"/>
    <property type="project" value="InterPro"/>
</dbReference>
<dbReference type="InterPro" id="IPR014059">
    <property type="entry name" value="TraI/TrwC_relax"/>
</dbReference>
<evidence type="ECO:0000256" key="6">
    <source>
        <dbReference type="ARBA" id="ARBA00023163"/>
    </source>
</evidence>
<dbReference type="SUPFAM" id="SSF55464">
    <property type="entry name" value="Origin of replication-binding domain, RBD-like"/>
    <property type="match status" value="1"/>
</dbReference>
<keyword evidence="10" id="KW-1185">Reference proteome</keyword>
<accession>A0A078L2N4</accession>
<proteinExistence type="predicted"/>
<evidence type="ECO:0000256" key="4">
    <source>
        <dbReference type="ARBA" id="ARBA00022695"/>
    </source>
</evidence>
<dbReference type="Gene3D" id="3.40.50.300">
    <property type="entry name" value="P-loop containing nucleotide triphosphate hydrolases"/>
    <property type="match status" value="1"/>
</dbReference>
<evidence type="ECO:0000256" key="7">
    <source>
        <dbReference type="SAM" id="Coils"/>
    </source>
</evidence>
<dbReference type="NCBIfam" id="NF041492">
    <property type="entry name" value="MobF"/>
    <property type="match status" value="1"/>
</dbReference>
<evidence type="ECO:0000256" key="3">
    <source>
        <dbReference type="ARBA" id="ARBA00022679"/>
    </source>
</evidence>
<dbReference type="InterPro" id="IPR036977">
    <property type="entry name" value="DNA_primase_Znf_CHC2"/>
</dbReference>
<evidence type="ECO:0000256" key="2">
    <source>
        <dbReference type="ARBA" id="ARBA00022515"/>
    </source>
</evidence>
<dbReference type="STRING" id="1034943.BN59_03734"/>
<dbReference type="Pfam" id="PF13604">
    <property type="entry name" value="AAA_30"/>
    <property type="match status" value="1"/>
</dbReference>
<dbReference type="InterPro" id="IPR006171">
    <property type="entry name" value="TOPRIM_dom"/>
</dbReference>
<dbReference type="Pfam" id="PF23639">
    <property type="entry name" value="DUF7146"/>
    <property type="match status" value="1"/>
</dbReference>
<dbReference type="EMBL" id="CCSB01000005">
    <property type="protein sequence ID" value="CDZ79416.1"/>
    <property type="molecule type" value="Genomic_DNA"/>
</dbReference>
<keyword evidence="7" id="KW-0175">Coiled coil</keyword>
<gene>
    <name evidence="9" type="primary">traI</name>
    <name evidence="9" type="ORF">BN59_03734</name>
</gene>
<evidence type="ECO:0000256" key="1">
    <source>
        <dbReference type="ARBA" id="ARBA00022478"/>
    </source>
</evidence>
<keyword evidence="6" id="KW-0804">Transcription</keyword>
<keyword evidence="4" id="KW-0548">Nucleotidyltransferase</keyword>
<evidence type="ECO:0000313" key="10">
    <source>
        <dbReference type="Proteomes" id="UP000044071"/>
    </source>
</evidence>